<keyword evidence="1" id="KW-0472">Membrane</keyword>
<gene>
    <name evidence="2" type="ORF">AM593_10287</name>
</gene>
<feature type="non-terminal residue" evidence="2">
    <location>
        <position position="118"/>
    </location>
</feature>
<evidence type="ECO:0000256" key="1">
    <source>
        <dbReference type="SAM" id="Phobius"/>
    </source>
</evidence>
<feature type="transmembrane region" description="Helical" evidence="1">
    <location>
        <begin position="12"/>
        <end position="31"/>
    </location>
</feature>
<proteinExistence type="predicted"/>
<dbReference type="Proteomes" id="UP000266721">
    <property type="component" value="Unassembled WGS sequence"/>
</dbReference>
<keyword evidence="1" id="KW-0812">Transmembrane</keyword>
<protein>
    <submittedName>
        <fullName evidence="2">Uncharacterized protein</fullName>
    </submittedName>
</protein>
<keyword evidence="1" id="KW-1133">Transmembrane helix</keyword>
<reference evidence="2 3" key="1">
    <citation type="journal article" date="2016" name="PLoS ONE">
        <title>A First Insight into the Genome of the Filter-Feeder Mussel Mytilus galloprovincialis.</title>
        <authorList>
            <person name="Murgarella M."/>
            <person name="Puiu D."/>
            <person name="Novoa B."/>
            <person name="Figueras A."/>
            <person name="Posada D."/>
            <person name="Canchaya C."/>
        </authorList>
    </citation>
    <scope>NUCLEOTIDE SEQUENCE [LARGE SCALE GENOMIC DNA]</scope>
    <source>
        <tissue evidence="2">Muscle</tissue>
    </source>
</reference>
<sequence length="118" mass="11408">LTNSTAGSNLDLMNAFFFISAVCLVGVAHSMTVDINSLGGSGIGNDFPYTSSSGFGSSLGGNPSFSGISGLSSSGFGGQGDYFGGGGSFMGGGGSYLGGGGSFMGGGSPFGVFMLLSY</sequence>
<organism evidence="2 3">
    <name type="scientific">Mytilus galloprovincialis</name>
    <name type="common">Mediterranean mussel</name>
    <dbReference type="NCBI Taxonomy" id="29158"/>
    <lineage>
        <taxon>Eukaryota</taxon>
        <taxon>Metazoa</taxon>
        <taxon>Spiralia</taxon>
        <taxon>Lophotrochozoa</taxon>
        <taxon>Mollusca</taxon>
        <taxon>Bivalvia</taxon>
        <taxon>Autobranchia</taxon>
        <taxon>Pteriomorphia</taxon>
        <taxon>Mytilida</taxon>
        <taxon>Mytiloidea</taxon>
        <taxon>Mytilidae</taxon>
        <taxon>Mytilinae</taxon>
        <taxon>Mytilus</taxon>
    </lineage>
</organism>
<name>A0A3R5WBU3_MYTGA</name>
<accession>A0A3R5WBU3</accession>
<evidence type="ECO:0000313" key="2">
    <source>
        <dbReference type="EMBL" id="OPL20256.1"/>
    </source>
</evidence>
<dbReference type="EMBL" id="KV614342">
    <property type="protein sequence ID" value="OPL20256.1"/>
    <property type="molecule type" value="Genomic_DNA"/>
</dbReference>
<feature type="non-terminal residue" evidence="2">
    <location>
        <position position="1"/>
    </location>
</feature>
<dbReference type="AlphaFoldDB" id="A0A3R5WBU3"/>
<keyword evidence="3" id="KW-1185">Reference proteome</keyword>
<feature type="transmembrane region" description="Helical" evidence="1">
    <location>
        <begin position="96"/>
        <end position="116"/>
    </location>
</feature>
<evidence type="ECO:0000313" key="3">
    <source>
        <dbReference type="Proteomes" id="UP000266721"/>
    </source>
</evidence>